<evidence type="ECO:0000256" key="1">
    <source>
        <dbReference type="SAM" id="MobiDB-lite"/>
    </source>
</evidence>
<feature type="region of interest" description="Disordered" evidence="1">
    <location>
        <begin position="405"/>
        <end position="506"/>
    </location>
</feature>
<feature type="compositionally biased region" description="Low complexity" evidence="1">
    <location>
        <begin position="30"/>
        <end position="96"/>
    </location>
</feature>
<proteinExistence type="predicted"/>
<feature type="compositionally biased region" description="Polar residues" evidence="1">
    <location>
        <begin position="102"/>
        <end position="122"/>
    </location>
</feature>
<evidence type="ECO:0000313" key="4">
    <source>
        <dbReference type="Proteomes" id="UP000219286"/>
    </source>
</evidence>
<sequence>MNRPPAAATDGDGATQAGADMANHQPTPGASASGATSTTSANPSANPSASSSSSSSSGASVSASASTSANPAAAASISATATSTHSSASNSVTHSPMGSRDPSPTRQPRRATSSSGRFSGATSRNNSQQAQSPSPQRKSTLGGPASGLRSLSATATPALVPVTANNDSQSQSQVHVHAQAPPAPQNPAQSSELRDSTKWPVSPRLRSPPPQQPRNGSTTTPRPPSEQDPPPPPPPPSSSSPPPPIIINVQHPSPSSIQAESYQSLTASESEAEDLQMASGLRTPARGPLETVQEVSQPNSPARLRGQQDATLLEHVREKFTYTDNQSDVDGGRTLRARPMLPGYENGGDSRAESRRTTSVPPPLLSRQSSAIMLSKQAKARPEGSTQTMTVETETVASIPQVALAVGPKPDGMNGTLRTKQSTETIRPPKKEKKRSSRKQPVNSGNGSSKADIFEAKIANAVDEANTSDSEETFVYDSNPPDVGERASRRFHSRTPSATSIVSQSDRPNMRAIYGIVDGHGPAPKKSLKFPNTYANGPINDGVLTGDEDGRGTGRSASGSGRGTVRQHHHIGRWGRQPGNGHASLFDNESPFQNASRPKMTSSRHSSGPPSPRNHPSMSMRGPLNSKRSVMHMSSSYDLDETTGADDERRPLLDNNRRGRFRRGPHNLRQAEAQTYSRRSSYLNRFAACLVLTMMFLLVITGAIGFMFATSQPLSDIEIVSIHNVVTSEQVLMFDVTVKAHNPNIVVVTIDHANLEIFAKSEYGGADSDWWDSPDGPKDNLVRPYDDPINDPTTPGGEDETKPNVLLGRITEFDSPLTFEGSLFHQGLSSSTGEMQLPYPGNGTAGGSKRWERIYQNEFDLIVKGVVKYSLPLSAHIRSATVSGRTTVKPNSANNPPSKPNVTAENFEA</sequence>
<feature type="compositionally biased region" description="Low complexity" evidence="1">
    <location>
        <begin position="153"/>
        <end position="180"/>
    </location>
</feature>
<organism evidence="3 4">
    <name type="scientific">Trichoderma parareesei</name>
    <name type="common">Filamentous fungus</name>
    <dbReference type="NCBI Taxonomy" id="858221"/>
    <lineage>
        <taxon>Eukaryota</taxon>
        <taxon>Fungi</taxon>
        <taxon>Dikarya</taxon>
        <taxon>Ascomycota</taxon>
        <taxon>Pezizomycotina</taxon>
        <taxon>Sordariomycetes</taxon>
        <taxon>Hypocreomycetidae</taxon>
        <taxon>Hypocreales</taxon>
        <taxon>Hypocreaceae</taxon>
        <taxon>Trichoderma</taxon>
    </lineage>
</organism>
<feature type="compositionally biased region" description="Polar residues" evidence="1">
    <location>
        <begin position="416"/>
        <end position="425"/>
    </location>
</feature>
<dbReference type="GO" id="GO:0010513">
    <property type="term" value="P:positive regulation of phosphatidylinositol biosynthetic process"/>
    <property type="evidence" value="ECO:0007669"/>
    <property type="project" value="TreeGrafter"/>
</dbReference>
<feature type="region of interest" description="Disordered" evidence="1">
    <location>
        <begin position="1"/>
        <end position="390"/>
    </location>
</feature>
<dbReference type="Proteomes" id="UP000219286">
    <property type="component" value="Unassembled WGS sequence"/>
</dbReference>
<dbReference type="PANTHER" id="PTHR28258:SF1">
    <property type="entry name" value="VACUOLAR SEGREGATION PROTEIN 7"/>
    <property type="match status" value="1"/>
</dbReference>
<feature type="compositionally biased region" description="Polar residues" evidence="1">
    <location>
        <begin position="494"/>
        <end position="506"/>
    </location>
</feature>
<feature type="compositionally biased region" description="Basic residues" evidence="1">
    <location>
        <begin position="428"/>
        <end position="438"/>
    </location>
</feature>
<feature type="compositionally biased region" description="Polar residues" evidence="1">
    <location>
        <begin position="626"/>
        <end position="637"/>
    </location>
</feature>
<comment type="caution">
    <text evidence="3">The sequence shown here is derived from an EMBL/GenBank/DDBJ whole genome shotgun (WGS) entry which is preliminary data.</text>
</comment>
<dbReference type="EMBL" id="LFMI01000813">
    <property type="protein sequence ID" value="OTA07978.1"/>
    <property type="molecule type" value="Genomic_DNA"/>
</dbReference>
<feature type="compositionally biased region" description="Pro residues" evidence="1">
    <location>
        <begin position="221"/>
        <end position="245"/>
    </location>
</feature>
<feature type="compositionally biased region" description="Polar residues" evidence="1">
    <location>
        <begin position="590"/>
        <end position="601"/>
    </location>
</feature>
<feature type="region of interest" description="Disordered" evidence="1">
    <location>
        <begin position="885"/>
        <end position="909"/>
    </location>
</feature>
<feature type="compositionally biased region" description="Basic and acidic residues" evidence="1">
    <location>
        <begin position="312"/>
        <end position="321"/>
    </location>
</feature>
<dbReference type="GO" id="GO:0000011">
    <property type="term" value="P:vacuole inheritance"/>
    <property type="evidence" value="ECO:0007669"/>
    <property type="project" value="TreeGrafter"/>
</dbReference>
<dbReference type="GO" id="GO:1903778">
    <property type="term" value="P:protein localization to vacuolar membrane"/>
    <property type="evidence" value="ECO:0007669"/>
    <property type="project" value="TreeGrafter"/>
</dbReference>
<dbReference type="OrthoDB" id="1204at2759"/>
<feature type="compositionally biased region" description="Polar residues" evidence="1">
    <location>
        <begin position="250"/>
        <end position="269"/>
    </location>
</feature>
<dbReference type="Pfam" id="PF12751">
    <property type="entry name" value="Vac7"/>
    <property type="match status" value="1"/>
</dbReference>
<keyword evidence="2" id="KW-0812">Transmembrane</keyword>
<dbReference type="GO" id="GO:0000329">
    <property type="term" value="C:fungal-type vacuole membrane"/>
    <property type="evidence" value="ECO:0007669"/>
    <property type="project" value="TreeGrafter"/>
</dbReference>
<keyword evidence="2" id="KW-0472">Membrane</keyword>
<gene>
    <name evidence="3" type="ORF">A9Z42_0089200</name>
</gene>
<evidence type="ECO:0000313" key="3">
    <source>
        <dbReference type="EMBL" id="OTA07978.1"/>
    </source>
</evidence>
<feature type="compositionally biased region" description="Basic and acidic residues" evidence="1">
    <location>
        <begin position="646"/>
        <end position="657"/>
    </location>
</feature>
<accession>A0A2H2ZQP9</accession>
<dbReference type="AlphaFoldDB" id="A0A2H2ZQP9"/>
<feature type="region of interest" description="Disordered" evidence="1">
    <location>
        <begin position="532"/>
        <end position="665"/>
    </location>
</feature>
<feature type="transmembrane region" description="Helical" evidence="2">
    <location>
        <begin position="686"/>
        <end position="709"/>
    </location>
</feature>
<dbReference type="InterPro" id="IPR024260">
    <property type="entry name" value="Vac7"/>
</dbReference>
<feature type="compositionally biased region" description="Low complexity" evidence="1">
    <location>
        <begin position="123"/>
        <end position="137"/>
    </location>
</feature>
<feature type="compositionally biased region" description="Low complexity" evidence="1">
    <location>
        <begin position="1"/>
        <end position="22"/>
    </location>
</feature>
<reference evidence="3 4" key="1">
    <citation type="journal article" date="2015" name="Genome Announc.">
        <title>Genome sequence and annotation of Trichoderma parareesei, the ancestor of the cellulase producer Trichoderma reesei.</title>
        <authorList>
            <person name="Yang D."/>
            <person name="Pomraning K."/>
            <person name="Kopchinskiy A."/>
            <person name="Karimi Aghcheh R."/>
            <person name="Atanasova L."/>
            <person name="Chenthamara K."/>
            <person name="Baker S.E."/>
            <person name="Zhang R."/>
            <person name="Shen Q."/>
            <person name="Freitag M."/>
            <person name="Kubicek C.P."/>
            <person name="Druzhinina I.S."/>
        </authorList>
    </citation>
    <scope>NUCLEOTIDE SEQUENCE [LARGE SCALE GENOMIC DNA]</scope>
    <source>
        <strain evidence="3 4">CBS 125925</strain>
    </source>
</reference>
<protein>
    <submittedName>
        <fullName evidence="3">Protein interacting with poly(A)-binding protein</fullName>
    </submittedName>
</protein>
<keyword evidence="4" id="KW-1185">Reference proteome</keyword>
<feature type="compositionally biased region" description="Polar residues" evidence="1">
    <location>
        <begin position="440"/>
        <end position="449"/>
    </location>
</feature>
<evidence type="ECO:0000256" key="2">
    <source>
        <dbReference type="SAM" id="Phobius"/>
    </source>
</evidence>
<keyword evidence="2" id="KW-1133">Transmembrane helix</keyword>
<dbReference type="PANTHER" id="PTHR28258">
    <property type="entry name" value="VACUOLAR SEGREGATION PROTEIN 7"/>
    <property type="match status" value="1"/>
</dbReference>
<name>A0A2H2ZQP9_TRIPA</name>
<dbReference type="GO" id="GO:0070772">
    <property type="term" value="C:PAS complex"/>
    <property type="evidence" value="ECO:0007669"/>
    <property type="project" value="TreeGrafter"/>
</dbReference>